<gene>
    <name evidence="4" type="ordered locus">ASAC_1422</name>
</gene>
<dbReference type="PANTHER" id="PTHR43649">
    <property type="entry name" value="ARABINOSE-BINDING PROTEIN-RELATED"/>
    <property type="match status" value="1"/>
</dbReference>
<dbReference type="eggNOG" id="arCOG00156">
    <property type="taxonomic scope" value="Archaea"/>
</dbReference>
<dbReference type="Proteomes" id="UP000000346">
    <property type="component" value="Chromosome"/>
</dbReference>
<evidence type="ECO:0000313" key="5">
    <source>
        <dbReference type="Proteomes" id="UP000000346"/>
    </source>
</evidence>
<keyword evidence="3" id="KW-0472">Membrane</keyword>
<dbReference type="InParanoid" id="D9PZ40"/>
<dbReference type="HOGENOM" id="CLU_590033_0_0_2"/>
<dbReference type="AlphaFoldDB" id="D9PZ40"/>
<dbReference type="STRING" id="666510.ASAC_1422"/>
<dbReference type="InterPro" id="IPR006059">
    <property type="entry name" value="SBP"/>
</dbReference>
<dbReference type="InterPro" id="IPR050490">
    <property type="entry name" value="Bact_solute-bd_prot1"/>
</dbReference>
<proteinExistence type="inferred from homology"/>
<protein>
    <submittedName>
        <fullName evidence="4">Extracellular solute-binding protein, family 1</fullName>
    </submittedName>
</protein>
<feature type="transmembrane region" description="Helical" evidence="3">
    <location>
        <begin position="12"/>
        <end position="34"/>
    </location>
</feature>
<dbReference type="SUPFAM" id="SSF53850">
    <property type="entry name" value="Periplasmic binding protein-like II"/>
    <property type="match status" value="1"/>
</dbReference>
<comment type="similarity">
    <text evidence="1">Belongs to the bacterial solute-binding protein 1 family.</text>
</comment>
<keyword evidence="2" id="KW-0813">Transport</keyword>
<name>D9PZ40_ACIS3</name>
<dbReference type="GeneID" id="9499681"/>
<sequence>MVVALNRASISRAVLGAVIVVVVVVAALGAYYAATATRRPVTLTVVTYSGAPAQPLLSLAASLFEKEHPGVKVDVVTFPYSEYISNELSVLEAKSPEYDVVTYTTTTVGQVAPYLLPLNSSVINESDILPPDLHAAGLYYNPLTGNTTWVGVPIQTDGIVILYNAKYFDNATLQQEFYNEYHVQLSPETWGNWSTVLDVDKFFVSHNITKYGLLLYTDQADLPANSFMAVFGWYYVRNSSLNCGNLFGMTSFGTMFMGCVPSWWGHGFPPPAINTSAGVQALETLKELVSYMPPPTQLQVTFYNSLPLMLSGQAPAIAGYLGQLPSIANSSNASLVGVAPLPGDSIRIGLTYIGVSRYSQHKQLALEFLQLVESPQFQVEAFLRTFVFPSSRQAYQMIISNTSIPAYLRQWAQAALAAAGKTAYVAPYFPAITSSVNSQVGEYLFNYIVGTTPSAEQALQQAAATLARAIEVYYSGSSS</sequence>
<evidence type="ECO:0000256" key="1">
    <source>
        <dbReference type="ARBA" id="ARBA00008520"/>
    </source>
</evidence>
<evidence type="ECO:0000256" key="3">
    <source>
        <dbReference type="SAM" id="Phobius"/>
    </source>
</evidence>
<evidence type="ECO:0000256" key="2">
    <source>
        <dbReference type="ARBA" id="ARBA00022448"/>
    </source>
</evidence>
<keyword evidence="3" id="KW-1133">Transmembrane helix</keyword>
<dbReference type="Pfam" id="PF01547">
    <property type="entry name" value="SBP_bac_1"/>
    <property type="match status" value="1"/>
</dbReference>
<dbReference type="OrthoDB" id="377365at2157"/>
<keyword evidence="3" id="KW-0812">Transmembrane</keyword>
<dbReference type="EMBL" id="CP001742">
    <property type="protein sequence ID" value="ADL19827.1"/>
    <property type="molecule type" value="Genomic_DNA"/>
</dbReference>
<dbReference type="Gene3D" id="3.40.190.10">
    <property type="entry name" value="Periplasmic binding protein-like II"/>
    <property type="match status" value="1"/>
</dbReference>
<evidence type="ECO:0000313" key="4">
    <source>
        <dbReference type="EMBL" id="ADL19827.1"/>
    </source>
</evidence>
<accession>D9PZ40</accession>
<dbReference type="PANTHER" id="PTHR43649:SF29">
    <property type="entry name" value="OSMOPROTECTIVE COMPOUNDS-BINDING PROTEIN GGTB"/>
    <property type="match status" value="1"/>
</dbReference>
<dbReference type="KEGG" id="asc:ASAC_1422"/>
<organism evidence="4 5">
    <name type="scientific">Acidilobus saccharovorans (strain DSM 16705 / JCM 18335 / VKM B-2471 / 345-15)</name>
    <dbReference type="NCBI Taxonomy" id="666510"/>
    <lineage>
        <taxon>Archaea</taxon>
        <taxon>Thermoproteota</taxon>
        <taxon>Thermoprotei</taxon>
        <taxon>Acidilobales</taxon>
        <taxon>Acidilobaceae</taxon>
        <taxon>Acidilobus</taxon>
    </lineage>
</organism>
<reference evidence="4 5" key="1">
    <citation type="journal article" date="2010" name="Appl. Environ. Microbiol.">
        <title>The genome sequence of the crenarchaeon Acidilobus saccharovorans supports a new order, Acidilobales, and suggests an important ecological role in terrestrial acidic hot springs.</title>
        <authorList>
            <person name="Mardanov A.V."/>
            <person name="Svetlitchnyi V.A."/>
            <person name="Beletsky A.V."/>
            <person name="Prokofeva M.I."/>
            <person name="Bonch-Osmolovskaya E.A."/>
            <person name="Ravin N.V."/>
            <person name="Skryabin K.G."/>
        </authorList>
    </citation>
    <scope>NUCLEOTIDE SEQUENCE [LARGE SCALE GENOMIC DNA]</scope>
    <source>
        <strain evidence="5">DSM 16705 / JCM 18335 / VKM B-2471 / 345-15</strain>
    </source>
</reference>
<keyword evidence="5" id="KW-1185">Reference proteome</keyword>
<dbReference type="RefSeq" id="WP_013267339.1">
    <property type="nucleotide sequence ID" value="NC_014374.1"/>
</dbReference>